<dbReference type="PIRSF" id="PIRSF000445">
    <property type="entry name" value="4pyrrol_synth_GluRdtase"/>
    <property type="match status" value="1"/>
</dbReference>
<evidence type="ECO:0000313" key="18">
    <source>
        <dbReference type="EMBL" id="KKO47330.1"/>
    </source>
</evidence>
<evidence type="ECO:0000313" key="19">
    <source>
        <dbReference type="Proteomes" id="UP000034228"/>
    </source>
</evidence>
<dbReference type="PANTHER" id="PTHR43013">
    <property type="entry name" value="GLUTAMYL-TRNA REDUCTASE"/>
    <property type="match status" value="1"/>
</dbReference>
<evidence type="ECO:0000256" key="3">
    <source>
        <dbReference type="ARBA" id="ARBA00012970"/>
    </source>
</evidence>
<reference evidence="18 19" key="1">
    <citation type="submission" date="2015-03" db="EMBL/GenBank/DDBJ databases">
        <title>Draft genome sequences of two protease-producing strains of Arsukibacterium isolated from two cold and alkaline environments.</title>
        <authorList>
            <person name="Lylloff J.E."/>
            <person name="Skov L.B."/>
            <person name="Jepsen M."/>
            <person name="Hallin P.F."/>
            <person name="Sorensen S.J."/>
            <person name="Stougaard P."/>
            <person name="Glaring M.A."/>
        </authorList>
    </citation>
    <scope>NUCLEOTIDE SEQUENCE [LARGE SCALE GENOMIC DNA]</scope>
    <source>
        <strain evidence="18 19">GCM72</strain>
    </source>
</reference>
<dbReference type="InterPro" id="IPR015896">
    <property type="entry name" value="4pyrrol_synth_GluRdtase_dimer"/>
</dbReference>
<dbReference type="InterPro" id="IPR000343">
    <property type="entry name" value="4pyrrol_synth_GluRdtase"/>
</dbReference>
<dbReference type="GO" id="GO:0019353">
    <property type="term" value="P:protoporphyrinogen IX biosynthetic process from glutamate"/>
    <property type="evidence" value="ECO:0007669"/>
    <property type="project" value="TreeGrafter"/>
</dbReference>
<dbReference type="InterPro" id="IPR036453">
    <property type="entry name" value="GluRdtase_dimer_dom_sf"/>
</dbReference>
<name>A0A0M2VCK3_9GAMM</name>
<feature type="binding site" evidence="9 12">
    <location>
        <begin position="187"/>
        <end position="192"/>
    </location>
    <ligand>
        <name>NADP(+)</name>
        <dbReference type="ChEBI" id="CHEBI:58349"/>
    </ligand>
</feature>
<keyword evidence="6 9" id="KW-0627">Porphyrin biosynthesis</keyword>
<dbReference type="Gene3D" id="3.30.460.30">
    <property type="entry name" value="Glutamyl-tRNA reductase, N-terminal domain"/>
    <property type="match status" value="1"/>
</dbReference>
<evidence type="ECO:0000256" key="9">
    <source>
        <dbReference type="HAMAP-Rule" id="MF_00087"/>
    </source>
</evidence>
<dbReference type="RefSeq" id="WP_046555858.1">
    <property type="nucleotide sequence ID" value="NZ_LAHO01000001.1"/>
</dbReference>
<comment type="caution">
    <text evidence="18">The sequence shown here is derived from an EMBL/GenBank/DDBJ whole genome shotgun (WGS) entry which is preliminary data.</text>
</comment>
<proteinExistence type="inferred from homology"/>
<dbReference type="InterPro" id="IPR036291">
    <property type="entry name" value="NAD(P)-bd_dom_sf"/>
</dbReference>
<feature type="binding site" evidence="9 11">
    <location>
        <begin position="112"/>
        <end position="114"/>
    </location>
    <ligand>
        <name>substrate</name>
    </ligand>
</feature>
<feature type="domain" description="Quinate/shikimate 5-dehydrogenase/glutamyl-tRNA reductase" evidence="16">
    <location>
        <begin position="170"/>
        <end position="304"/>
    </location>
</feature>
<keyword evidence="4 9" id="KW-0521">NADP</keyword>
<evidence type="ECO:0000256" key="2">
    <source>
        <dbReference type="ARBA" id="ARBA00005916"/>
    </source>
</evidence>
<dbReference type="STRING" id="336831.WG68_01465"/>
<feature type="binding site" evidence="9 11">
    <location>
        <position position="107"/>
    </location>
    <ligand>
        <name>substrate</name>
    </ligand>
</feature>
<comment type="function">
    <text evidence="9">Catalyzes the NADPH-dependent reduction of glutamyl-tRNA(Glu) to glutamate 1-semialdehyde (GSA).</text>
</comment>
<comment type="similarity">
    <text evidence="2 9 14">Belongs to the glutamyl-tRNA reductase family.</text>
</comment>
<comment type="catalytic activity">
    <reaction evidence="7 9 14">
        <text>(S)-4-amino-5-oxopentanoate + tRNA(Glu) + NADP(+) = L-glutamyl-tRNA(Glu) + NADPH + H(+)</text>
        <dbReference type="Rhea" id="RHEA:12344"/>
        <dbReference type="Rhea" id="RHEA-COMP:9663"/>
        <dbReference type="Rhea" id="RHEA-COMP:9680"/>
        <dbReference type="ChEBI" id="CHEBI:15378"/>
        <dbReference type="ChEBI" id="CHEBI:57501"/>
        <dbReference type="ChEBI" id="CHEBI:57783"/>
        <dbReference type="ChEBI" id="CHEBI:58349"/>
        <dbReference type="ChEBI" id="CHEBI:78442"/>
        <dbReference type="ChEBI" id="CHEBI:78520"/>
        <dbReference type="EC" id="1.2.1.70"/>
    </reaction>
</comment>
<evidence type="ECO:0000256" key="4">
    <source>
        <dbReference type="ARBA" id="ARBA00022857"/>
    </source>
</evidence>
<dbReference type="SUPFAM" id="SSF51735">
    <property type="entry name" value="NAD(P)-binding Rossmann-fold domains"/>
    <property type="match status" value="1"/>
</dbReference>
<evidence type="ECO:0000256" key="5">
    <source>
        <dbReference type="ARBA" id="ARBA00023002"/>
    </source>
</evidence>
<sequence>MAIFALGINHKTAPVSLREKVAFAPEQVHEALRELATATAVTDAVILSTCNRTELYFNGTNSQAEQVVAWLAHFHQLTISELQPHLYLHHDRQAAEHLMRVAAGLDSLVLGEPQIFGQVKQAYNQSRQAGTINPQFERLFQKTFAVAKDVRTNTDIGANAVSVAFAAVSLAKQIFGKLEKVQVLLIGAGETIELVARHLAEQGARELTVANRTYERAVTLAEQFNAKVITLSQVPAQLPQADIVISSTASTLPIVGKGMVEQALKKRRHKPMFLVDLAVPRDIEQQVGELEDAYLYTVDDLQSIVAQNVSSRQQAAEQAGGIIRLGADDYLQWLQLQGNVDWVRDYRQRCEQIKTELLSRALNQLAAGQDAEKVLAELATKLSNRLMHSPTKTIRQLLQQEASEPQALINSLLDI</sequence>
<evidence type="ECO:0000256" key="12">
    <source>
        <dbReference type="PIRSR" id="PIRSR000445-3"/>
    </source>
</evidence>
<dbReference type="Pfam" id="PF00745">
    <property type="entry name" value="GlutR_dimer"/>
    <property type="match status" value="1"/>
</dbReference>
<dbReference type="EMBL" id="LAHO01000001">
    <property type="protein sequence ID" value="KKO47330.1"/>
    <property type="molecule type" value="Genomic_DNA"/>
</dbReference>
<dbReference type="FunFam" id="3.40.50.720:FF:000031">
    <property type="entry name" value="Glutamyl-tRNA reductase"/>
    <property type="match status" value="1"/>
</dbReference>
<protein>
    <recommendedName>
        <fullName evidence="8 9">Glutamyl-tRNA reductase</fullName>
        <shortName evidence="9">GluTR</shortName>
        <ecNumber evidence="3 9">1.2.1.70</ecNumber>
    </recommendedName>
</protein>
<dbReference type="GO" id="GO:0050661">
    <property type="term" value="F:NADP binding"/>
    <property type="evidence" value="ECO:0007669"/>
    <property type="project" value="InterPro"/>
</dbReference>
<comment type="pathway">
    <text evidence="1 9 14">Porphyrin-containing compound metabolism; protoporphyrin-IX biosynthesis; 5-aminolevulinate from L-glutamyl-tRNA(Glu): step 1/2.</text>
</comment>
<dbReference type="InterPro" id="IPR015895">
    <property type="entry name" value="4pyrrol_synth_GluRdtase_N"/>
</dbReference>
<evidence type="ECO:0000256" key="7">
    <source>
        <dbReference type="ARBA" id="ARBA00047464"/>
    </source>
</evidence>
<evidence type="ECO:0000256" key="1">
    <source>
        <dbReference type="ARBA" id="ARBA00005059"/>
    </source>
</evidence>
<dbReference type="SUPFAM" id="SSF69075">
    <property type="entry name" value="Glutamyl tRNA-reductase dimerization domain"/>
    <property type="match status" value="1"/>
</dbReference>
<feature type="active site" description="Nucleophile" evidence="9 10">
    <location>
        <position position="50"/>
    </location>
</feature>
<dbReference type="Proteomes" id="UP000034228">
    <property type="component" value="Unassembled WGS sequence"/>
</dbReference>
<dbReference type="HAMAP" id="MF_00087">
    <property type="entry name" value="Glu_tRNA_reductase"/>
    <property type="match status" value="1"/>
</dbReference>
<feature type="binding site" evidence="9 11">
    <location>
        <begin position="49"/>
        <end position="52"/>
    </location>
    <ligand>
        <name>substrate</name>
    </ligand>
</feature>
<dbReference type="SUPFAM" id="SSF69742">
    <property type="entry name" value="Glutamyl tRNA-reductase catalytic, N-terminal domain"/>
    <property type="match status" value="1"/>
</dbReference>
<dbReference type="CDD" id="cd05213">
    <property type="entry name" value="NAD_bind_Glutamyl_tRNA_reduct"/>
    <property type="match status" value="1"/>
</dbReference>
<organism evidence="18 19">
    <name type="scientific">Arsukibacterium ikkense</name>
    <dbReference type="NCBI Taxonomy" id="336831"/>
    <lineage>
        <taxon>Bacteria</taxon>
        <taxon>Pseudomonadati</taxon>
        <taxon>Pseudomonadota</taxon>
        <taxon>Gammaproteobacteria</taxon>
        <taxon>Chromatiales</taxon>
        <taxon>Chromatiaceae</taxon>
        <taxon>Arsukibacterium</taxon>
    </lineage>
</organism>
<evidence type="ECO:0000256" key="6">
    <source>
        <dbReference type="ARBA" id="ARBA00023244"/>
    </source>
</evidence>
<dbReference type="GO" id="GO:0008883">
    <property type="term" value="F:glutamyl-tRNA reductase activity"/>
    <property type="evidence" value="ECO:0007669"/>
    <property type="project" value="UniProtKB-UniRule"/>
</dbReference>
<evidence type="ECO:0000256" key="14">
    <source>
        <dbReference type="RuleBase" id="RU000584"/>
    </source>
</evidence>
<keyword evidence="5 9" id="KW-0560">Oxidoreductase</keyword>
<comment type="miscellaneous">
    <text evidence="9">During catalysis, the active site Cys acts as a nucleophile attacking the alpha-carbonyl group of tRNA-bound glutamate with the formation of a thioester intermediate between enzyme and glutamate, and the concomitant release of tRNA(Glu). The thioester intermediate is finally reduced by direct hydride transfer from NADPH, to form the product GSA.</text>
</comment>
<dbReference type="EC" id="1.2.1.70" evidence="3 9"/>
<dbReference type="OrthoDB" id="110209at2"/>
<accession>A0A0M2VCK3</accession>
<feature type="domain" description="Tetrapyrrole biosynthesis glutamyl-tRNA reductase dimerisation" evidence="15">
    <location>
        <begin position="318"/>
        <end position="407"/>
    </location>
</feature>
<evidence type="ECO:0000256" key="11">
    <source>
        <dbReference type="PIRSR" id="PIRSR000445-2"/>
    </source>
</evidence>
<comment type="domain">
    <text evidence="9">Possesses an unusual extended V-shaped dimeric structure with each monomer consisting of three distinct domains arranged along a curved 'spinal' alpha-helix. The N-terminal catalytic domain specifically recognizes the glutamate moiety of the substrate. The second domain is the NADPH-binding domain, and the third C-terminal domain is responsible for dimerization.</text>
</comment>
<dbReference type="PANTHER" id="PTHR43013:SF1">
    <property type="entry name" value="GLUTAMYL-TRNA REDUCTASE"/>
    <property type="match status" value="1"/>
</dbReference>
<evidence type="ECO:0000259" key="16">
    <source>
        <dbReference type="Pfam" id="PF01488"/>
    </source>
</evidence>
<dbReference type="Pfam" id="PF05201">
    <property type="entry name" value="GlutR_N"/>
    <property type="match status" value="1"/>
</dbReference>
<keyword evidence="19" id="KW-1185">Reference proteome</keyword>
<evidence type="ECO:0000256" key="13">
    <source>
        <dbReference type="PIRSR" id="PIRSR000445-4"/>
    </source>
</evidence>
<feature type="domain" description="Glutamyl-tRNA reductase N-terminal" evidence="17">
    <location>
        <begin position="6"/>
        <end position="154"/>
    </location>
</feature>
<dbReference type="PATRIC" id="fig|336831.14.peg.2500"/>
<evidence type="ECO:0000256" key="10">
    <source>
        <dbReference type="PIRSR" id="PIRSR000445-1"/>
    </source>
</evidence>
<feature type="binding site" evidence="9 11">
    <location>
        <position position="118"/>
    </location>
    <ligand>
        <name>substrate</name>
    </ligand>
</feature>
<dbReference type="UniPathway" id="UPA00251">
    <property type="reaction ID" value="UER00316"/>
</dbReference>
<dbReference type="Gene3D" id="3.40.50.720">
    <property type="entry name" value="NAD(P)-binding Rossmann-like Domain"/>
    <property type="match status" value="1"/>
</dbReference>
<comment type="subunit">
    <text evidence="9">Homodimer.</text>
</comment>
<dbReference type="AlphaFoldDB" id="A0A0M2VCK3"/>
<dbReference type="InterPro" id="IPR036343">
    <property type="entry name" value="GluRdtase_N_sf"/>
</dbReference>
<feature type="site" description="Important for activity" evidence="9 13">
    <location>
        <position position="97"/>
    </location>
</feature>
<dbReference type="InterPro" id="IPR006151">
    <property type="entry name" value="Shikm_DH/Glu-tRNA_Rdtase"/>
</dbReference>
<evidence type="ECO:0000256" key="8">
    <source>
        <dbReference type="ARBA" id="ARBA00068659"/>
    </source>
</evidence>
<evidence type="ECO:0000259" key="15">
    <source>
        <dbReference type="Pfam" id="PF00745"/>
    </source>
</evidence>
<evidence type="ECO:0000259" key="17">
    <source>
        <dbReference type="Pfam" id="PF05201"/>
    </source>
</evidence>
<dbReference type="Pfam" id="PF01488">
    <property type="entry name" value="Shikimate_DH"/>
    <property type="match status" value="1"/>
</dbReference>
<dbReference type="NCBIfam" id="TIGR01035">
    <property type="entry name" value="hemA"/>
    <property type="match status" value="1"/>
</dbReference>
<gene>
    <name evidence="9 18" type="primary">hemA</name>
    <name evidence="18" type="ORF">WG68_01465</name>
</gene>
<dbReference type="FunFam" id="3.30.460.30:FF:000001">
    <property type="entry name" value="Glutamyl-tRNA reductase"/>
    <property type="match status" value="1"/>
</dbReference>